<evidence type="ECO:0000313" key="3">
    <source>
        <dbReference type="Proteomes" id="UP000714420"/>
    </source>
</evidence>
<feature type="domain" description="DUF4422" evidence="1">
    <location>
        <begin position="34"/>
        <end position="83"/>
    </location>
</feature>
<feature type="domain" description="DUF4422" evidence="1">
    <location>
        <begin position="96"/>
        <end position="214"/>
    </location>
</feature>
<dbReference type="EMBL" id="JABKKF010000016">
    <property type="protein sequence ID" value="NPD93101.1"/>
    <property type="molecule type" value="Genomic_DNA"/>
</dbReference>
<keyword evidence="3" id="KW-1185">Reference proteome</keyword>
<dbReference type="Pfam" id="PF14393">
    <property type="entry name" value="DUF4422"/>
    <property type="match status" value="2"/>
</dbReference>
<reference evidence="2 3" key="1">
    <citation type="submission" date="2020-05" db="EMBL/GenBank/DDBJ databases">
        <title>Distinct polysaccharide utilization as determinants for interspecies competition between intestinal Prevotella spp.</title>
        <authorList>
            <person name="Galvez E.J.C."/>
            <person name="Iljazovic A."/>
            <person name="Strowig T."/>
        </authorList>
    </citation>
    <scope>NUCLEOTIDE SEQUENCE [LARGE SCALE GENOMIC DNA]</scope>
    <source>
        <strain evidence="2 3">PMUR</strain>
    </source>
</reference>
<sequence>MEEKELTFWITYHEDKQIEIYGLKESDIFKLFRGNSKDVDGDNINYLNKFYSEIGTFYYVWKNNLKSRIIGFGHYRRLFPQIYDVEEGQCQVLSINYNNSVFNHYKLSHNYQDIYDVIDILNEKYGKDNKYSKYLLEGNVFIPFCCFIMNYTDFEKLCNWLFPIIFAWDKKNGLEMIPDKYLEKAKRDFRYDNVDYQCRAVAFLAERLISCYIVNEMNPFCISTL</sequence>
<name>A0ABX2AT21_9BACT</name>
<dbReference type="RefSeq" id="WP_172277107.1">
    <property type="nucleotide sequence ID" value="NZ_CASGMU010000007.1"/>
</dbReference>
<organism evidence="2 3">
    <name type="scientific">Xylanibacter muris</name>
    <dbReference type="NCBI Taxonomy" id="2736290"/>
    <lineage>
        <taxon>Bacteria</taxon>
        <taxon>Pseudomonadati</taxon>
        <taxon>Bacteroidota</taxon>
        <taxon>Bacteroidia</taxon>
        <taxon>Bacteroidales</taxon>
        <taxon>Prevotellaceae</taxon>
        <taxon>Xylanibacter</taxon>
    </lineage>
</organism>
<gene>
    <name evidence="2" type="ORF">HPS56_12295</name>
</gene>
<dbReference type="InterPro" id="IPR025536">
    <property type="entry name" value="DUF4422"/>
</dbReference>
<protein>
    <submittedName>
        <fullName evidence="2">DUF4422 domain-containing protein</fullName>
    </submittedName>
</protein>
<accession>A0ABX2AT21</accession>
<comment type="caution">
    <text evidence="2">The sequence shown here is derived from an EMBL/GenBank/DDBJ whole genome shotgun (WGS) entry which is preliminary data.</text>
</comment>
<evidence type="ECO:0000313" key="2">
    <source>
        <dbReference type="EMBL" id="NPD93101.1"/>
    </source>
</evidence>
<proteinExistence type="predicted"/>
<dbReference type="Proteomes" id="UP000714420">
    <property type="component" value="Unassembled WGS sequence"/>
</dbReference>
<evidence type="ECO:0000259" key="1">
    <source>
        <dbReference type="Pfam" id="PF14393"/>
    </source>
</evidence>